<evidence type="ECO:0000313" key="1">
    <source>
        <dbReference type="EMBL" id="CAK5080440.1"/>
    </source>
</evidence>
<dbReference type="Proteomes" id="UP001497535">
    <property type="component" value="Unassembled WGS sequence"/>
</dbReference>
<name>A0ACB0ZR23_MELEN</name>
<keyword evidence="2" id="KW-1185">Reference proteome</keyword>
<gene>
    <name evidence="1" type="ORF">MENTE1834_LOCUS27613</name>
</gene>
<protein>
    <submittedName>
        <fullName evidence="1">Uncharacterized protein</fullName>
    </submittedName>
</protein>
<dbReference type="EMBL" id="CAVMJV010000041">
    <property type="protein sequence ID" value="CAK5080440.1"/>
    <property type="molecule type" value="Genomic_DNA"/>
</dbReference>
<reference evidence="1" key="1">
    <citation type="submission" date="2023-11" db="EMBL/GenBank/DDBJ databases">
        <authorList>
            <person name="Poullet M."/>
        </authorList>
    </citation>
    <scope>NUCLEOTIDE SEQUENCE</scope>
    <source>
        <strain evidence="1">E1834</strain>
    </source>
</reference>
<organism evidence="1 2">
    <name type="scientific">Meloidogyne enterolobii</name>
    <name type="common">Root-knot nematode worm</name>
    <name type="synonym">Meloidogyne mayaguensis</name>
    <dbReference type="NCBI Taxonomy" id="390850"/>
    <lineage>
        <taxon>Eukaryota</taxon>
        <taxon>Metazoa</taxon>
        <taxon>Ecdysozoa</taxon>
        <taxon>Nematoda</taxon>
        <taxon>Chromadorea</taxon>
        <taxon>Rhabditida</taxon>
        <taxon>Tylenchina</taxon>
        <taxon>Tylenchomorpha</taxon>
        <taxon>Tylenchoidea</taxon>
        <taxon>Meloidogynidae</taxon>
        <taxon>Meloidogyninae</taxon>
        <taxon>Meloidogyne</taxon>
    </lineage>
</organism>
<sequence>MTNLTNLFGNLTFLFNLPGLYSSSITIFFSSSLASLVAFLNPIVTILSVKNYRQIVFRCKNNSTVTPVIPMLPQNSIANRNLVHSI</sequence>
<accession>A0ACB0ZR23</accession>
<proteinExistence type="predicted"/>
<comment type="caution">
    <text evidence="1">The sequence shown here is derived from an EMBL/GenBank/DDBJ whole genome shotgun (WGS) entry which is preliminary data.</text>
</comment>
<evidence type="ECO:0000313" key="2">
    <source>
        <dbReference type="Proteomes" id="UP001497535"/>
    </source>
</evidence>